<dbReference type="SUPFAM" id="SSF50118">
    <property type="entry name" value="Cell growth inhibitor/plasmid maintenance toxic component"/>
    <property type="match status" value="1"/>
</dbReference>
<evidence type="ECO:0000313" key="2">
    <source>
        <dbReference type="EMBL" id="MFD2093713.1"/>
    </source>
</evidence>
<accession>A0ABW4XGF6</accession>
<evidence type="ECO:0000313" key="3">
    <source>
        <dbReference type="Proteomes" id="UP001597402"/>
    </source>
</evidence>
<keyword evidence="3" id="KW-1185">Reference proteome</keyword>
<dbReference type="Gene3D" id="2.30.30.440">
    <property type="entry name" value="Domain of unknown function DUF1918"/>
    <property type="match status" value="1"/>
</dbReference>
<reference evidence="3" key="1">
    <citation type="journal article" date="2019" name="Int. J. Syst. Evol. Microbiol.">
        <title>The Global Catalogue of Microorganisms (GCM) 10K type strain sequencing project: providing services to taxonomists for standard genome sequencing and annotation.</title>
        <authorList>
            <consortium name="The Broad Institute Genomics Platform"/>
            <consortium name="The Broad Institute Genome Sequencing Center for Infectious Disease"/>
            <person name="Wu L."/>
            <person name="Ma J."/>
        </authorList>
    </citation>
    <scope>NUCLEOTIDE SEQUENCE [LARGE SCALE GENOMIC DNA]</scope>
    <source>
        <strain evidence="3">JCM 3338</strain>
    </source>
</reference>
<protein>
    <submittedName>
        <fullName evidence="2">DUF1918 domain-containing protein</fullName>
    </submittedName>
</protein>
<sequence length="66" mass="7110">MEAHVGDRIVVRSTHQGEPDRIGEIIECSEPGGGPPYRVRWEPDGHTGLFYPAGTASVLRSEAAHG</sequence>
<evidence type="ECO:0000259" key="1">
    <source>
        <dbReference type="Pfam" id="PF08940"/>
    </source>
</evidence>
<feature type="domain" description="DUF1918" evidence="1">
    <location>
        <begin position="1"/>
        <end position="58"/>
    </location>
</feature>
<dbReference type="InterPro" id="IPR015035">
    <property type="entry name" value="DUF1918"/>
</dbReference>
<dbReference type="RefSeq" id="WP_376879629.1">
    <property type="nucleotide sequence ID" value="NZ_JBHUHP010000028.1"/>
</dbReference>
<name>A0ABW4XGF6_9ACTN</name>
<dbReference type="EMBL" id="JBHUHP010000028">
    <property type="protein sequence ID" value="MFD2093713.1"/>
    <property type="molecule type" value="Genomic_DNA"/>
</dbReference>
<gene>
    <name evidence="2" type="ORF">ACFSHS_19300</name>
</gene>
<organism evidence="2 3">
    <name type="scientific">Blastococcus deserti</name>
    <dbReference type="NCBI Taxonomy" id="2259033"/>
    <lineage>
        <taxon>Bacteria</taxon>
        <taxon>Bacillati</taxon>
        <taxon>Actinomycetota</taxon>
        <taxon>Actinomycetes</taxon>
        <taxon>Geodermatophilales</taxon>
        <taxon>Geodermatophilaceae</taxon>
        <taxon>Blastococcus</taxon>
    </lineage>
</organism>
<proteinExistence type="predicted"/>
<dbReference type="Proteomes" id="UP001597402">
    <property type="component" value="Unassembled WGS sequence"/>
</dbReference>
<comment type="caution">
    <text evidence="2">The sequence shown here is derived from an EMBL/GenBank/DDBJ whole genome shotgun (WGS) entry which is preliminary data.</text>
</comment>
<dbReference type="Pfam" id="PF08940">
    <property type="entry name" value="DUF1918"/>
    <property type="match status" value="1"/>
</dbReference>